<dbReference type="Pfam" id="PF00385">
    <property type="entry name" value="Chromo"/>
    <property type="match status" value="1"/>
</dbReference>
<accession>A0A1L7WVB4</accession>
<dbReference type="Gene3D" id="2.40.50.40">
    <property type="match status" value="1"/>
</dbReference>
<dbReference type="PANTHER" id="PTHR35910">
    <property type="entry name" value="2EXR DOMAIN-CONTAINING PROTEIN"/>
    <property type="match status" value="1"/>
</dbReference>
<dbReference type="PANTHER" id="PTHR35910:SF6">
    <property type="entry name" value="2EXR DOMAIN-CONTAINING PROTEIN"/>
    <property type="match status" value="1"/>
</dbReference>
<evidence type="ECO:0000259" key="2">
    <source>
        <dbReference type="PROSITE" id="PS50013"/>
    </source>
</evidence>
<dbReference type="PROSITE" id="PS50013">
    <property type="entry name" value="CHROMO_2"/>
    <property type="match status" value="1"/>
</dbReference>
<dbReference type="GO" id="GO:0006338">
    <property type="term" value="P:chromatin remodeling"/>
    <property type="evidence" value="ECO:0007669"/>
    <property type="project" value="UniProtKB-ARBA"/>
</dbReference>
<dbReference type="EMBL" id="FJOG01000008">
    <property type="protein sequence ID" value="CZR56701.1"/>
    <property type="molecule type" value="Genomic_DNA"/>
</dbReference>
<dbReference type="InterPro" id="IPR000953">
    <property type="entry name" value="Chromo/chromo_shadow_dom"/>
</dbReference>
<evidence type="ECO:0000256" key="1">
    <source>
        <dbReference type="ARBA" id="ARBA00011353"/>
    </source>
</evidence>
<dbReference type="InterPro" id="IPR045518">
    <property type="entry name" value="2EXR"/>
</dbReference>
<name>A0A1L7WVB4_9HELO</name>
<dbReference type="Pfam" id="PF20150">
    <property type="entry name" value="2EXR"/>
    <property type="match status" value="1"/>
</dbReference>
<dbReference type="OrthoDB" id="3558324at2759"/>
<organism evidence="3 4">
    <name type="scientific">Phialocephala subalpina</name>
    <dbReference type="NCBI Taxonomy" id="576137"/>
    <lineage>
        <taxon>Eukaryota</taxon>
        <taxon>Fungi</taxon>
        <taxon>Dikarya</taxon>
        <taxon>Ascomycota</taxon>
        <taxon>Pezizomycotina</taxon>
        <taxon>Leotiomycetes</taxon>
        <taxon>Helotiales</taxon>
        <taxon>Mollisiaceae</taxon>
        <taxon>Phialocephala</taxon>
        <taxon>Phialocephala fortinii species complex</taxon>
    </lineage>
</organism>
<evidence type="ECO:0000313" key="3">
    <source>
        <dbReference type="EMBL" id="CZR56701.1"/>
    </source>
</evidence>
<gene>
    <name evidence="3" type="ORF">PAC_06590</name>
</gene>
<feature type="domain" description="Chromo" evidence="2">
    <location>
        <begin position="304"/>
        <end position="362"/>
    </location>
</feature>
<dbReference type="Proteomes" id="UP000184330">
    <property type="component" value="Unassembled WGS sequence"/>
</dbReference>
<dbReference type="AlphaFoldDB" id="A0A1L7WVB4"/>
<dbReference type="CDD" id="cd00024">
    <property type="entry name" value="CD_CSD"/>
    <property type="match status" value="1"/>
</dbReference>
<sequence>MAFVTLPREAPYEALIENAKHVIPASITPSNASFTPFPKLPVELQVRIWQYACRGPRLVKLKKLAARSFGRNQYTVIPPPLLRTCKISRKEALRVYEKEKKTNEANQVTSSKWMRYDYDILHIKDLSFAGFAGWCYGTAHKSPKCLQHMETIAVSRDLINLTQREYLNASFEAVIRAYFPKLRLLIILIDDRTNIKYTWNISGEGYQEYEKDEPTKAREGLVRLHSGPFKEVIVNKQYAQYIEQGLQSNFDRLSRLHNNYVAPYSVVMGYSLPAWVEGSDHGRVPDDYAGAYAEGSFIDGVLEYEVQTILDSCIRKKRLCYKVKWFGFPKNDTWYPATYFDGAQEIVNIFHEKYPDKPNKDTEEEVRQDL</sequence>
<dbReference type="SMART" id="SM00298">
    <property type="entry name" value="CHROMO"/>
    <property type="match status" value="1"/>
</dbReference>
<dbReference type="InterPro" id="IPR023780">
    <property type="entry name" value="Chromo_domain"/>
</dbReference>
<proteinExistence type="predicted"/>
<reference evidence="3 4" key="1">
    <citation type="submission" date="2016-03" db="EMBL/GenBank/DDBJ databases">
        <authorList>
            <person name="Ploux O."/>
        </authorList>
    </citation>
    <scope>NUCLEOTIDE SEQUENCE [LARGE SCALE GENOMIC DNA]</scope>
    <source>
        <strain evidence="3 4">UAMH 11012</strain>
    </source>
</reference>
<comment type="subunit">
    <text evidence="1">Component of the NuA4 histone acetyltransferase complex.</text>
</comment>
<dbReference type="InterPro" id="IPR016197">
    <property type="entry name" value="Chromo-like_dom_sf"/>
</dbReference>
<keyword evidence="4" id="KW-1185">Reference proteome</keyword>
<dbReference type="SUPFAM" id="SSF54160">
    <property type="entry name" value="Chromo domain-like"/>
    <property type="match status" value="1"/>
</dbReference>
<protein>
    <recommendedName>
        <fullName evidence="2">Chromo domain-containing protein</fullName>
    </recommendedName>
</protein>
<evidence type="ECO:0000313" key="4">
    <source>
        <dbReference type="Proteomes" id="UP000184330"/>
    </source>
</evidence>